<name>A0A1D6M249_MAIZE</name>
<dbReference type="PANTHER" id="PTHR23406">
    <property type="entry name" value="MALIC ENZYME-RELATED"/>
    <property type="match status" value="1"/>
</dbReference>
<dbReference type="InterPro" id="IPR046346">
    <property type="entry name" value="Aminoacid_DH-like_N_sf"/>
</dbReference>
<gene>
    <name evidence="1" type="ORF">ZEAMMB73_Zm00001d037961</name>
</gene>
<dbReference type="Gene3D" id="1.20.1370.30">
    <property type="match status" value="1"/>
</dbReference>
<dbReference type="EMBL" id="CM000782">
    <property type="protein sequence ID" value="AQK85305.1"/>
    <property type="molecule type" value="Genomic_DNA"/>
</dbReference>
<dbReference type="SUPFAM" id="SSF53223">
    <property type="entry name" value="Aminoacid dehydrogenase-like, N-terminal domain"/>
    <property type="match status" value="1"/>
</dbReference>
<organism evidence="1">
    <name type="scientific">Zea mays</name>
    <name type="common">Maize</name>
    <dbReference type="NCBI Taxonomy" id="4577"/>
    <lineage>
        <taxon>Eukaryota</taxon>
        <taxon>Viridiplantae</taxon>
        <taxon>Streptophyta</taxon>
        <taxon>Embryophyta</taxon>
        <taxon>Tracheophyta</taxon>
        <taxon>Spermatophyta</taxon>
        <taxon>Magnoliopsida</taxon>
        <taxon>Liliopsida</taxon>
        <taxon>Poales</taxon>
        <taxon>Poaceae</taxon>
        <taxon>PACMAD clade</taxon>
        <taxon>Panicoideae</taxon>
        <taxon>Andropogonodae</taxon>
        <taxon>Andropogoneae</taxon>
        <taxon>Tripsacinae</taxon>
        <taxon>Zea</taxon>
    </lineage>
</organism>
<reference evidence="1" key="1">
    <citation type="submission" date="2015-12" db="EMBL/GenBank/DDBJ databases">
        <title>Update maize B73 reference genome by single molecule sequencing technologies.</title>
        <authorList>
            <consortium name="Maize Genome Sequencing Project"/>
            <person name="Ware D."/>
        </authorList>
    </citation>
    <scope>NUCLEOTIDE SEQUENCE</scope>
    <source>
        <tissue evidence="1">Seedling</tissue>
    </source>
</reference>
<dbReference type="PANTHER" id="PTHR23406:SF94">
    <property type="entry name" value="NADP-DEPENDENT MALIC ENZYME, CHLOROPLASTIC"/>
    <property type="match status" value="1"/>
</dbReference>
<proteinExistence type="predicted"/>
<protein>
    <submittedName>
        <fullName evidence="1">NADP-dependent malic enzyme 3</fullName>
    </submittedName>
</protein>
<sequence length="169" mass="18438">MISARTAAASPASLWKRGGQSEGGGSCDGCRTYRNTLRRAAAAKVRALPSRAVEAVKMGSAAEVEQEEAEVAAAADGVVVEDHYGEDSATEELPIMPWAFSVASGYTLLRDPHHNKGLAFTEKERDAHHLRGLLPPAVVPQELQIKKIMHNLVKYAQSCMYTPVYRNYR</sequence>
<accession>A0A1D6M249</accession>
<dbReference type="AlphaFoldDB" id="A0A1D6M249"/>
<evidence type="ECO:0000313" key="1">
    <source>
        <dbReference type="EMBL" id="AQK85305.1"/>
    </source>
</evidence>